<dbReference type="PANTHER" id="PTHR43105:SF11">
    <property type="entry name" value="PERIPLASMIC NITRATE REDUCTASE"/>
    <property type="match status" value="1"/>
</dbReference>
<dbReference type="GO" id="GO:0051539">
    <property type="term" value="F:4 iron, 4 sulfur cluster binding"/>
    <property type="evidence" value="ECO:0007669"/>
    <property type="project" value="UniProtKB-KW"/>
</dbReference>
<dbReference type="InterPro" id="IPR041957">
    <property type="entry name" value="CT_Nitrate-R-NapA-like"/>
</dbReference>
<evidence type="ECO:0000256" key="2">
    <source>
        <dbReference type="ARBA" id="ARBA00022448"/>
    </source>
</evidence>
<dbReference type="InterPro" id="IPR006656">
    <property type="entry name" value="Mopterin_OxRdtase"/>
</dbReference>
<dbReference type="CDD" id="cd02791">
    <property type="entry name" value="MopB_CT_Nitrate-R-NapA-like"/>
    <property type="match status" value="1"/>
</dbReference>
<dbReference type="InterPro" id="IPR010051">
    <property type="entry name" value="Periplasm_NO3_reductase_lsu"/>
</dbReference>
<dbReference type="InterPro" id="IPR006311">
    <property type="entry name" value="TAT_signal"/>
</dbReference>
<dbReference type="Gene3D" id="2.40.40.20">
    <property type="match status" value="1"/>
</dbReference>
<keyword evidence="6 15" id="KW-0732">Signal</keyword>
<sequence>MGLTRRDFLKTSIAASTAATVGMPLAKSAEAAVQQTEAGWQWDKAVCRFCGTGCGIMVATKGGKIVATKGDPDAPVNRGLNCVKGYFNGKIMYGADRLTQPLLRMKDGKFDKKGQFVPVSWDKAFEIMTEKFMAAYKEKGPHGIGLFGSGQWTVPEGYVAAKLWKAGFRSNNIDPNARHCMASAVAAFMQTFGIDEPAGNYDDIEHTDTAVLWGANMAEMHPILWSRITNRRLTHKNMVVVNLSTYANMSSDIADIEIVFRPSGDLAIQNYIAREIVKRNAVNWDFVNKHAVFATGPYDIGYGFRPAKADQFASAKEMEVVKNEQAHVIDKWEAIAQRKQEGEVVKQTNILGAKPAADWAISFEDFARALEPYDADFTTAVAKGDPDESDASFKAKLQKLADLYCDPKRKVVSYWTMGFNQHQRGTWVNEQCYMNHLLVGKQSMPGNGAFSLTGQPSACGTAREVGTFSHRLPADMVVNNKKHRDITEKIWKLPANTLNPAIGSHFVKIMRDLEDGTIKWAMVQVNNPWQNTANLNHWIKGAREMDNFIVCCDAYPTVSAKVADLVLPAAMIYEKWGFYGNAERRTQCWRQQVSPPGQAKGDLWILLEMAKRIKLKDVWGEQKVPGLKEAGFEDGKLPSVLDAAKAMGYDPEMSLYDALFATKENKANFKWPDAVAKGHGNHIAETLKDGWFPEKAMFEEYRKFGTGHGHDLAPFDVYYDDKVRGLKWPVVQKDGKWVETPWRFNEQYDPYCKKGSGIDFYGNNGKALVMGDLDKPGDGSKKVDISGRAKIYFRPYASPVEQPDKEFNLWLCTGRVLEHWHSGSMTRRVPELHRAVPAAVCWMHPKDAESRGLKRNDLVWVESRRGKVKVRIETGGRNKVPRGLVYVPWFDEGVLINKVTLDSTCPISKETDFKKCSVKVYKA</sequence>
<comment type="caution">
    <text evidence="17">The sequence shown here is derived from an EMBL/GenBank/DDBJ whole genome shotgun (WGS) entry which is preliminary data.</text>
</comment>
<dbReference type="AlphaFoldDB" id="A0A4R3JQN3"/>
<dbReference type="GO" id="GO:0016020">
    <property type="term" value="C:membrane"/>
    <property type="evidence" value="ECO:0007669"/>
    <property type="project" value="TreeGrafter"/>
</dbReference>
<dbReference type="Gene3D" id="3.40.50.740">
    <property type="match status" value="1"/>
</dbReference>
<keyword evidence="4 15" id="KW-0500">Molybdenum</keyword>
<dbReference type="GO" id="GO:0009055">
    <property type="term" value="F:electron transfer activity"/>
    <property type="evidence" value="ECO:0007669"/>
    <property type="project" value="UniProtKB-UniRule"/>
</dbReference>
<comment type="cofactor">
    <cofactor evidence="15">
        <name>Mo-bis(molybdopterin guanine dinucleotide)</name>
        <dbReference type="ChEBI" id="CHEBI:60539"/>
    </cofactor>
    <text evidence="15">Binds 1 molybdenum-bis(molybdopterin guanine dinucleotide) (Mo-bis-MGD) cofactor per subunit.</text>
</comment>
<comment type="subunit">
    <text evidence="15">Component of the periplasmic nitrate reductase NapAB complex composed of NapA and NapB.</text>
</comment>
<feature type="binding site" evidence="15">
    <location>
        <position position="417"/>
    </location>
    <ligand>
        <name>Mo-bis(molybdopterin guanine dinucleotide)</name>
        <dbReference type="ChEBI" id="CHEBI:60539"/>
    </ligand>
</feature>
<evidence type="ECO:0000256" key="9">
    <source>
        <dbReference type="ARBA" id="ARBA00023002"/>
    </source>
</evidence>
<dbReference type="InterPro" id="IPR050123">
    <property type="entry name" value="Prok_molybdopt-oxidoreductase"/>
</dbReference>
<keyword evidence="7 15" id="KW-0574">Periplasm</keyword>
<feature type="binding site" evidence="15">
    <location>
        <position position="151"/>
    </location>
    <ligand>
        <name>Mo-bis(molybdopterin guanine dinucleotide)</name>
        <dbReference type="ChEBI" id="CHEBI:60539"/>
    </ligand>
</feature>
<feature type="binding site" evidence="15">
    <location>
        <position position="54"/>
    </location>
    <ligand>
        <name>[4Fe-4S] cluster</name>
        <dbReference type="ChEBI" id="CHEBI:49883"/>
    </ligand>
</feature>
<dbReference type="GO" id="GO:0005506">
    <property type="term" value="F:iron ion binding"/>
    <property type="evidence" value="ECO:0007669"/>
    <property type="project" value="UniProtKB-UniRule"/>
</dbReference>
<feature type="binding site" evidence="15">
    <location>
        <position position="176"/>
    </location>
    <ligand>
        <name>Mo-bis(molybdopterin guanine dinucleotide)</name>
        <dbReference type="ChEBI" id="CHEBI:60539"/>
    </ligand>
</feature>
<organism evidence="17 18">
    <name type="scientific">Sulfuritortus calidifontis</name>
    <dbReference type="NCBI Taxonomy" id="1914471"/>
    <lineage>
        <taxon>Bacteria</taxon>
        <taxon>Pseudomonadati</taxon>
        <taxon>Pseudomonadota</taxon>
        <taxon>Betaproteobacteria</taxon>
        <taxon>Nitrosomonadales</taxon>
        <taxon>Thiobacillaceae</taxon>
        <taxon>Sulfuritortus</taxon>
    </lineage>
</organism>
<evidence type="ECO:0000256" key="5">
    <source>
        <dbReference type="ARBA" id="ARBA00022723"/>
    </source>
</evidence>
<evidence type="ECO:0000256" key="13">
    <source>
        <dbReference type="ARBA" id="ARBA00052176"/>
    </source>
</evidence>
<comment type="caution">
    <text evidence="15">Lacks conserved residue(s) required for the propagation of feature annotation.</text>
</comment>
<dbReference type="PANTHER" id="PTHR43105">
    <property type="entry name" value="RESPIRATORY NITRATE REDUCTASE"/>
    <property type="match status" value="1"/>
</dbReference>
<dbReference type="GO" id="GO:0006777">
    <property type="term" value="P:Mo-molybdopterin cofactor biosynthetic process"/>
    <property type="evidence" value="ECO:0007669"/>
    <property type="project" value="UniProtKB-UniRule"/>
</dbReference>
<comment type="catalytic activity">
    <reaction evidence="13 15">
        <text>2 Fe(II)-[cytochrome] + nitrate + 2 H(+) = 2 Fe(III)-[cytochrome] + nitrite + H2O</text>
        <dbReference type="Rhea" id="RHEA:12909"/>
        <dbReference type="Rhea" id="RHEA-COMP:11777"/>
        <dbReference type="Rhea" id="RHEA-COMP:11778"/>
        <dbReference type="ChEBI" id="CHEBI:15377"/>
        <dbReference type="ChEBI" id="CHEBI:15378"/>
        <dbReference type="ChEBI" id="CHEBI:16301"/>
        <dbReference type="ChEBI" id="CHEBI:17632"/>
        <dbReference type="ChEBI" id="CHEBI:29033"/>
        <dbReference type="ChEBI" id="CHEBI:29034"/>
        <dbReference type="EC" id="1.9.6.1"/>
    </reaction>
</comment>
<evidence type="ECO:0000256" key="12">
    <source>
        <dbReference type="ARBA" id="ARBA00023063"/>
    </source>
</evidence>
<feature type="binding site" evidence="15">
    <location>
        <position position="527"/>
    </location>
    <ligand>
        <name>Mo-bis(molybdopterin guanine dinucleotide)</name>
        <dbReference type="ChEBI" id="CHEBI:60539"/>
    </ligand>
</feature>
<name>A0A4R3JQN3_9PROT</name>
<feature type="binding site" evidence="15">
    <location>
        <position position="84"/>
    </location>
    <ligand>
        <name>Mo-bis(molybdopterin guanine dinucleotide)</name>
        <dbReference type="ChEBI" id="CHEBI:60539"/>
    </ligand>
</feature>
<keyword evidence="9 15" id="KW-0560">Oxidoreductase</keyword>
<dbReference type="NCBIfam" id="NF010055">
    <property type="entry name" value="PRK13532.1"/>
    <property type="match status" value="1"/>
</dbReference>
<dbReference type="RefSeq" id="WP_126460510.1">
    <property type="nucleotide sequence ID" value="NZ_AP018721.1"/>
</dbReference>
<evidence type="ECO:0000256" key="3">
    <source>
        <dbReference type="ARBA" id="ARBA00022485"/>
    </source>
</evidence>
<dbReference type="Pfam" id="PF00384">
    <property type="entry name" value="Molybdopterin"/>
    <property type="match status" value="1"/>
</dbReference>
<keyword evidence="10 15" id="KW-0408">Iron</keyword>
<evidence type="ECO:0000256" key="8">
    <source>
        <dbReference type="ARBA" id="ARBA00022982"/>
    </source>
</evidence>
<dbReference type="GO" id="GO:0042128">
    <property type="term" value="P:nitrate assimilation"/>
    <property type="evidence" value="ECO:0007669"/>
    <property type="project" value="UniProtKB-UniRule"/>
</dbReference>
<proteinExistence type="inferred from homology"/>
<feature type="binding site" evidence="15">
    <location>
        <begin position="813"/>
        <end position="822"/>
    </location>
    <ligand>
        <name>Mo-bis(molybdopterin guanine dinucleotide)</name>
        <dbReference type="ChEBI" id="CHEBI:60539"/>
    </ligand>
</feature>
<feature type="domain" description="4Fe-4S Mo/W bis-MGD-type" evidence="16">
    <location>
        <begin position="40"/>
        <end position="96"/>
    </location>
</feature>
<feature type="binding site" evidence="15">
    <location>
        <position position="82"/>
    </location>
    <ligand>
        <name>[4Fe-4S] cluster</name>
        <dbReference type="ChEBI" id="CHEBI:49883"/>
    </ligand>
</feature>
<dbReference type="OrthoDB" id="7376058at2"/>
<evidence type="ECO:0000313" key="17">
    <source>
        <dbReference type="EMBL" id="TCS69233.1"/>
    </source>
</evidence>
<comment type="similarity">
    <text evidence="1 15">Belongs to the prokaryotic molybdopterin-containing oxidoreductase family. NasA/NapA/NarB subfamily.</text>
</comment>
<feature type="binding site" evidence="15">
    <location>
        <position position="575"/>
    </location>
    <ligand>
        <name>Mo-bis(molybdopterin guanine dinucleotide)</name>
        <dbReference type="ChEBI" id="CHEBI:60539"/>
    </ligand>
</feature>
<keyword evidence="2 15" id="KW-0813">Transport</keyword>
<evidence type="ECO:0000256" key="6">
    <source>
        <dbReference type="ARBA" id="ARBA00022729"/>
    </source>
</evidence>
<dbReference type="InterPro" id="IPR019546">
    <property type="entry name" value="TAT_signal_bac_arc"/>
</dbReference>
<dbReference type="InterPro" id="IPR006657">
    <property type="entry name" value="MoPterin_dinucl-bd_dom"/>
</dbReference>
<keyword evidence="12 15" id="KW-0534">Nitrate assimilation</keyword>
<evidence type="ECO:0000259" key="16">
    <source>
        <dbReference type="PROSITE" id="PS51669"/>
    </source>
</evidence>
<feature type="binding site" evidence="15">
    <location>
        <position position="897"/>
    </location>
    <ligand>
        <name>Mo-bis(molybdopterin guanine dinucleotide)</name>
        <dbReference type="ChEBI" id="CHEBI:60539"/>
    </ligand>
</feature>
<dbReference type="Proteomes" id="UP000295135">
    <property type="component" value="Unassembled WGS sequence"/>
</dbReference>
<reference evidence="17 18" key="1">
    <citation type="submission" date="2019-03" db="EMBL/GenBank/DDBJ databases">
        <title>Genomic Encyclopedia of Type Strains, Phase IV (KMG-IV): sequencing the most valuable type-strain genomes for metagenomic binning, comparative biology and taxonomic classification.</title>
        <authorList>
            <person name="Goeker M."/>
        </authorList>
    </citation>
    <scope>NUCLEOTIDE SEQUENCE [LARGE SCALE GENOMIC DNA]</scope>
    <source>
        <strain evidence="17 18">DSM 103923</strain>
    </source>
</reference>
<feature type="binding site" evidence="15">
    <location>
        <position position="914"/>
    </location>
    <ligand>
        <name>Mo-bis(molybdopterin guanine dinucleotide)</name>
        <dbReference type="ChEBI" id="CHEBI:60539"/>
    </ligand>
</feature>
<dbReference type="Gene3D" id="3.30.200.210">
    <property type="match status" value="1"/>
</dbReference>
<dbReference type="GO" id="GO:0009325">
    <property type="term" value="C:nitrate reductase complex"/>
    <property type="evidence" value="ECO:0007669"/>
    <property type="project" value="TreeGrafter"/>
</dbReference>
<feature type="binding site" evidence="15">
    <location>
        <position position="889"/>
    </location>
    <ligand>
        <name>substrate</name>
    </ligand>
</feature>
<dbReference type="GO" id="GO:0045333">
    <property type="term" value="P:cellular respiration"/>
    <property type="evidence" value="ECO:0007669"/>
    <property type="project" value="UniProtKB-ARBA"/>
</dbReference>
<dbReference type="InterPro" id="IPR006963">
    <property type="entry name" value="Mopterin_OxRdtase_4Fe-4S_dom"/>
</dbReference>
<dbReference type="SUPFAM" id="SSF53706">
    <property type="entry name" value="Formate dehydrogenase/DMSO reductase, domains 1-3"/>
    <property type="match status" value="1"/>
</dbReference>
<dbReference type="FunFam" id="2.40.40.20:FF:000005">
    <property type="entry name" value="Periplasmic nitrate reductase"/>
    <property type="match status" value="1"/>
</dbReference>
<comment type="function">
    <text evidence="14 15">Catalytic subunit of the periplasmic nitrate reductase complex NapAB. Receives electrons from NapB and catalyzes the reduction of nitrate to nitrite.</text>
</comment>
<dbReference type="GO" id="GO:0043546">
    <property type="term" value="F:molybdopterin cofactor binding"/>
    <property type="evidence" value="ECO:0007669"/>
    <property type="project" value="InterPro"/>
</dbReference>
<evidence type="ECO:0000256" key="1">
    <source>
        <dbReference type="ARBA" id="ARBA00008747"/>
    </source>
</evidence>
<dbReference type="GO" id="GO:0050140">
    <property type="term" value="F:nitrate reductase (cytochrome) activity"/>
    <property type="evidence" value="ECO:0007669"/>
    <property type="project" value="UniProtKB-EC"/>
</dbReference>
<dbReference type="SMART" id="SM00926">
    <property type="entry name" value="Molybdop_Fe4S4"/>
    <property type="match status" value="1"/>
</dbReference>
<keyword evidence="11 15" id="KW-0411">Iron-sulfur</keyword>
<comment type="cofactor">
    <cofactor evidence="15">
        <name>[4Fe-4S] cluster</name>
        <dbReference type="ChEBI" id="CHEBI:49883"/>
    </cofactor>
    <text evidence="15">Binds 1 [4Fe-4S] cluster.</text>
</comment>
<feature type="binding site" evidence="15">
    <location>
        <position position="421"/>
    </location>
    <ligand>
        <name>Mo-bis(molybdopterin guanine dinucleotide)</name>
        <dbReference type="ChEBI" id="CHEBI:60539"/>
    </ligand>
</feature>
<evidence type="ECO:0000256" key="10">
    <source>
        <dbReference type="ARBA" id="ARBA00023004"/>
    </source>
</evidence>
<dbReference type="Gene3D" id="3.40.228.10">
    <property type="entry name" value="Dimethylsulfoxide Reductase, domain 2"/>
    <property type="match status" value="1"/>
</dbReference>
<dbReference type="Gene3D" id="2.20.25.90">
    <property type="entry name" value="ADC-like domains"/>
    <property type="match status" value="1"/>
</dbReference>
<keyword evidence="18" id="KW-1185">Reference proteome</keyword>
<comment type="PTM">
    <text evidence="15">Predicted to be exported by the Tat system. The position of the signal peptide cleavage has not been experimentally proven.</text>
</comment>
<dbReference type="Pfam" id="PF04879">
    <property type="entry name" value="Molybdop_Fe4S4"/>
    <property type="match status" value="1"/>
</dbReference>
<feature type="binding site" evidence="15">
    <location>
        <position position="47"/>
    </location>
    <ligand>
        <name>[4Fe-4S] cluster</name>
        <dbReference type="ChEBI" id="CHEBI:49883"/>
    </ligand>
</feature>
<dbReference type="NCBIfam" id="TIGR01706">
    <property type="entry name" value="NAPA"/>
    <property type="match status" value="1"/>
</dbReference>
<dbReference type="PROSITE" id="PS51669">
    <property type="entry name" value="4FE4S_MOW_BIS_MGD"/>
    <property type="match status" value="1"/>
</dbReference>
<keyword evidence="5 15" id="KW-0479">Metal-binding</keyword>
<keyword evidence="8 15" id="KW-0249">Electron transport</keyword>
<dbReference type="SUPFAM" id="SSF50692">
    <property type="entry name" value="ADC-like"/>
    <property type="match status" value="1"/>
</dbReference>
<feature type="binding site" evidence="15">
    <location>
        <begin position="213"/>
        <end position="220"/>
    </location>
    <ligand>
        <name>Mo-bis(molybdopterin guanine dinucleotide)</name>
        <dbReference type="ChEBI" id="CHEBI:60539"/>
    </ligand>
</feature>
<evidence type="ECO:0000256" key="14">
    <source>
        <dbReference type="ARBA" id="ARBA00055000"/>
    </source>
</evidence>
<evidence type="ECO:0000256" key="11">
    <source>
        <dbReference type="ARBA" id="ARBA00023014"/>
    </source>
</evidence>
<keyword evidence="3 15" id="KW-0004">4Fe-4S</keyword>
<evidence type="ECO:0000256" key="4">
    <source>
        <dbReference type="ARBA" id="ARBA00022505"/>
    </source>
</evidence>
<dbReference type="PROSITE" id="PS51318">
    <property type="entry name" value="TAT"/>
    <property type="match status" value="1"/>
</dbReference>
<dbReference type="EC" id="1.9.6.1" evidence="15"/>
<dbReference type="EMBL" id="SLZY01000021">
    <property type="protein sequence ID" value="TCS69233.1"/>
    <property type="molecule type" value="Genomic_DNA"/>
</dbReference>
<feature type="binding site" evidence="15">
    <location>
        <position position="602"/>
    </location>
    <ligand>
        <name>Mo-bis(molybdopterin guanine dinucleotide)</name>
        <dbReference type="ChEBI" id="CHEBI:60539"/>
    </ligand>
</feature>
<accession>A0A4R3JQN3</accession>
<feature type="binding site" evidence="15">
    <location>
        <position position="50"/>
    </location>
    <ligand>
        <name>[4Fe-4S] cluster</name>
        <dbReference type="ChEBI" id="CHEBI:49883"/>
    </ligand>
</feature>
<dbReference type="InterPro" id="IPR009010">
    <property type="entry name" value="Asp_de-COase-like_dom_sf"/>
</dbReference>
<feature type="binding site" evidence="15">
    <location>
        <position position="180"/>
    </location>
    <ligand>
        <name>Mo-bis(molybdopterin guanine dinucleotide)</name>
        <dbReference type="ChEBI" id="CHEBI:60539"/>
    </ligand>
</feature>
<gene>
    <name evidence="15" type="primary">napA</name>
    <name evidence="17" type="ORF">EDC61_12125</name>
</gene>
<evidence type="ECO:0000256" key="7">
    <source>
        <dbReference type="ARBA" id="ARBA00022764"/>
    </source>
</evidence>
<dbReference type="HAMAP" id="MF_01630">
    <property type="entry name" value="Nitrate_reduct_NapA"/>
    <property type="match status" value="1"/>
</dbReference>
<evidence type="ECO:0000256" key="15">
    <source>
        <dbReference type="HAMAP-Rule" id="MF_01630"/>
    </source>
</evidence>
<dbReference type="GO" id="GO:0042597">
    <property type="term" value="C:periplasmic space"/>
    <property type="evidence" value="ECO:0007669"/>
    <property type="project" value="UniProtKB-SubCell"/>
</dbReference>
<dbReference type="NCBIfam" id="TIGR01409">
    <property type="entry name" value="TAT_signal_seq"/>
    <property type="match status" value="1"/>
</dbReference>
<evidence type="ECO:0000313" key="18">
    <source>
        <dbReference type="Proteomes" id="UP000295135"/>
    </source>
</evidence>
<protein>
    <recommendedName>
        <fullName evidence="15">Periplasmic nitrate reductase</fullName>
        <ecNumber evidence="15">1.9.6.1</ecNumber>
    </recommendedName>
</protein>
<dbReference type="Pfam" id="PF01568">
    <property type="entry name" value="Molydop_binding"/>
    <property type="match status" value="1"/>
</dbReference>
<comment type="subcellular location">
    <subcellularLocation>
        <location evidence="15">Periplasm</location>
    </subcellularLocation>
</comment>
<dbReference type="GO" id="GO:0030151">
    <property type="term" value="F:molybdenum ion binding"/>
    <property type="evidence" value="ECO:0007669"/>
    <property type="project" value="InterPro"/>
</dbReference>